<dbReference type="EMBL" id="FMUX01000014">
    <property type="protein sequence ID" value="SCY63326.1"/>
    <property type="molecule type" value="Genomic_DNA"/>
</dbReference>
<name>A0A1G5HHQ7_9BACT</name>
<feature type="signal peptide" evidence="7">
    <location>
        <begin position="1"/>
        <end position="23"/>
    </location>
</feature>
<evidence type="ECO:0000256" key="2">
    <source>
        <dbReference type="ARBA" id="ARBA00022475"/>
    </source>
</evidence>
<feature type="transmembrane region" description="Helical" evidence="6">
    <location>
        <begin position="80"/>
        <end position="100"/>
    </location>
</feature>
<evidence type="ECO:0000256" key="6">
    <source>
        <dbReference type="SAM" id="Phobius"/>
    </source>
</evidence>
<dbReference type="AlphaFoldDB" id="A0A1G5HHQ7"/>
<dbReference type="GO" id="GO:0015658">
    <property type="term" value="F:branched-chain amino acid transmembrane transporter activity"/>
    <property type="evidence" value="ECO:0007669"/>
    <property type="project" value="InterPro"/>
</dbReference>
<sequence>MKRNAIYLALASLLAVSPAFLNAYWVDVLNNVGMYALLALSLNIILGHAGLFHMGHAAFYAVGAYTTAILNTTFDIPVLWLMPVAGITAGLVALIVARPIIHLRGDYLLIVTIGFVEIVRIALINNVFGITGGANGIFGIDRPYLFGFKIRKPHEFFYLIWGFMAVTVFLFHRLENSRFGRALNYLREDDVAAEGSGINTTYYKLIAFVLGAVWAGMVGTIYAAKMTIIAPESFNFWESVVMFMIVILGGSGSIRGVILGAFLVIGLPEIFRGMGAVSDLINSLFLNFGVTLSLDFSNFSQARMLIFGAAMVIMMIFRNEGLLPPLPRKYPLKKIRKEMKLREEMKVREEMP</sequence>
<evidence type="ECO:0000256" key="4">
    <source>
        <dbReference type="ARBA" id="ARBA00022989"/>
    </source>
</evidence>
<gene>
    <name evidence="8" type="ORF">SAMN05216233_11454</name>
</gene>
<evidence type="ECO:0000256" key="3">
    <source>
        <dbReference type="ARBA" id="ARBA00022692"/>
    </source>
</evidence>
<feature type="transmembrane region" description="Helical" evidence="6">
    <location>
        <begin position="276"/>
        <end position="294"/>
    </location>
</feature>
<dbReference type="CDD" id="cd06581">
    <property type="entry name" value="TM_PBP1_LivM_like"/>
    <property type="match status" value="1"/>
</dbReference>
<accession>A0A1G5HHQ7</accession>
<dbReference type="RefSeq" id="WP_092212493.1">
    <property type="nucleotide sequence ID" value="NZ_FMUX01000014.1"/>
</dbReference>
<dbReference type="PANTHER" id="PTHR30482">
    <property type="entry name" value="HIGH-AFFINITY BRANCHED-CHAIN AMINO ACID TRANSPORT SYSTEM PERMEASE"/>
    <property type="match status" value="1"/>
</dbReference>
<keyword evidence="5 6" id="KW-0472">Membrane</keyword>
<feature type="transmembrane region" description="Helical" evidence="6">
    <location>
        <begin position="236"/>
        <end position="264"/>
    </location>
</feature>
<dbReference type="InterPro" id="IPR001851">
    <property type="entry name" value="ABC_transp_permease"/>
</dbReference>
<evidence type="ECO:0000256" key="5">
    <source>
        <dbReference type="ARBA" id="ARBA00023136"/>
    </source>
</evidence>
<evidence type="ECO:0000256" key="1">
    <source>
        <dbReference type="ARBA" id="ARBA00004651"/>
    </source>
</evidence>
<proteinExistence type="predicted"/>
<keyword evidence="7" id="KW-0732">Signal</keyword>
<keyword evidence="2" id="KW-1003">Cell membrane</keyword>
<feature type="transmembrane region" description="Helical" evidence="6">
    <location>
        <begin position="205"/>
        <end position="224"/>
    </location>
</feature>
<dbReference type="Pfam" id="PF02653">
    <property type="entry name" value="BPD_transp_2"/>
    <property type="match status" value="1"/>
</dbReference>
<evidence type="ECO:0000256" key="7">
    <source>
        <dbReference type="SAM" id="SignalP"/>
    </source>
</evidence>
<keyword evidence="9" id="KW-1185">Reference proteome</keyword>
<feature type="transmembrane region" description="Helical" evidence="6">
    <location>
        <begin position="33"/>
        <end position="52"/>
    </location>
</feature>
<dbReference type="OrthoDB" id="9780757at2"/>
<feature type="chain" id="PRO_5011494459" evidence="7">
    <location>
        <begin position="24"/>
        <end position="352"/>
    </location>
</feature>
<comment type="subcellular location">
    <subcellularLocation>
        <location evidence="1">Cell membrane</location>
        <topology evidence="1">Multi-pass membrane protein</topology>
    </subcellularLocation>
</comment>
<dbReference type="GO" id="GO:0005886">
    <property type="term" value="C:plasma membrane"/>
    <property type="evidence" value="ECO:0007669"/>
    <property type="project" value="UniProtKB-SubCell"/>
</dbReference>
<feature type="transmembrane region" description="Helical" evidence="6">
    <location>
        <begin position="156"/>
        <end position="174"/>
    </location>
</feature>
<feature type="transmembrane region" description="Helical" evidence="6">
    <location>
        <begin position="300"/>
        <end position="317"/>
    </location>
</feature>
<dbReference type="PANTHER" id="PTHR30482:SF10">
    <property type="entry name" value="HIGH-AFFINITY BRANCHED-CHAIN AMINO ACID TRANSPORT PROTEIN BRAE"/>
    <property type="match status" value="1"/>
</dbReference>
<protein>
    <submittedName>
        <fullName evidence="8">Amino acid/amide ABC transporter membrane protein 2, HAAT family</fullName>
    </submittedName>
</protein>
<keyword evidence="4 6" id="KW-1133">Transmembrane helix</keyword>
<dbReference type="STRING" id="419481.SAMN05216233_11454"/>
<evidence type="ECO:0000313" key="8">
    <source>
        <dbReference type="EMBL" id="SCY63326.1"/>
    </source>
</evidence>
<dbReference type="Proteomes" id="UP000198870">
    <property type="component" value="Unassembled WGS sequence"/>
</dbReference>
<reference evidence="8 9" key="1">
    <citation type="submission" date="2016-10" db="EMBL/GenBank/DDBJ databases">
        <authorList>
            <person name="de Groot N.N."/>
        </authorList>
    </citation>
    <scope>NUCLEOTIDE SEQUENCE [LARGE SCALE GENOMIC DNA]</scope>
    <source>
        <strain evidence="8 9">AA1</strain>
    </source>
</reference>
<evidence type="ECO:0000313" key="9">
    <source>
        <dbReference type="Proteomes" id="UP000198870"/>
    </source>
</evidence>
<organism evidence="8 9">
    <name type="scientific">Desulfoluna spongiiphila</name>
    <dbReference type="NCBI Taxonomy" id="419481"/>
    <lineage>
        <taxon>Bacteria</taxon>
        <taxon>Pseudomonadati</taxon>
        <taxon>Thermodesulfobacteriota</taxon>
        <taxon>Desulfobacteria</taxon>
        <taxon>Desulfobacterales</taxon>
        <taxon>Desulfolunaceae</taxon>
        <taxon>Desulfoluna</taxon>
    </lineage>
</organism>
<dbReference type="InterPro" id="IPR043428">
    <property type="entry name" value="LivM-like"/>
</dbReference>
<keyword evidence="3 6" id="KW-0812">Transmembrane</keyword>